<sequence length="175" mass="19125">MALRKFTGTGRITDADYKLVKWVGKTKAGKAIQITIKEAINLGSTEWAFADKDDTVAEAVFTACYTQADLDAGKTDEPWEVEYDDTVVKAEEEIVLGAGKFYIGDTPIALTRGGGKFSREPEYREIEADGDRGPVKGRITIDGVRATLTMNTLQILTRLADLYTGLQEVVEQPAG</sequence>
<reference evidence="1" key="1">
    <citation type="submission" date="2020-12" db="EMBL/GenBank/DDBJ databases">
        <title>M. sibirica DSM 26468T genome.</title>
        <authorList>
            <person name="Thieme N."/>
            <person name="Rettenmaier R."/>
            <person name="Zverlov V."/>
            <person name="Liebl W."/>
        </authorList>
    </citation>
    <scope>NUCLEOTIDE SEQUENCE</scope>
    <source>
        <strain evidence="1">DSM 26468</strain>
    </source>
</reference>
<accession>A0A8J7KWQ6</accession>
<dbReference type="RefSeq" id="WP_197661883.1">
    <property type="nucleotide sequence ID" value="NZ_JAEAGR010000013.1"/>
</dbReference>
<gene>
    <name evidence="1" type="ORF">I5677_12100</name>
</gene>
<name>A0A8J7KWQ6_9FIRM</name>
<proteinExistence type="predicted"/>
<evidence type="ECO:0000313" key="1">
    <source>
        <dbReference type="EMBL" id="MBH1941635.1"/>
    </source>
</evidence>
<comment type="caution">
    <text evidence="1">The sequence shown here is derived from an EMBL/GenBank/DDBJ whole genome shotgun (WGS) entry which is preliminary data.</text>
</comment>
<evidence type="ECO:0000313" key="2">
    <source>
        <dbReference type="Proteomes" id="UP000623269"/>
    </source>
</evidence>
<dbReference type="EMBL" id="JAEAGR010000013">
    <property type="protein sequence ID" value="MBH1941635.1"/>
    <property type="molecule type" value="Genomic_DNA"/>
</dbReference>
<organism evidence="1 2">
    <name type="scientific">Mobilitalea sibirica</name>
    <dbReference type="NCBI Taxonomy" id="1462919"/>
    <lineage>
        <taxon>Bacteria</taxon>
        <taxon>Bacillati</taxon>
        <taxon>Bacillota</taxon>
        <taxon>Clostridia</taxon>
        <taxon>Lachnospirales</taxon>
        <taxon>Lachnospiraceae</taxon>
        <taxon>Mobilitalea</taxon>
    </lineage>
</organism>
<dbReference type="Proteomes" id="UP000623269">
    <property type="component" value="Unassembled WGS sequence"/>
</dbReference>
<dbReference type="AlphaFoldDB" id="A0A8J7KWQ6"/>
<keyword evidence="2" id="KW-1185">Reference proteome</keyword>
<protein>
    <submittedName>
        <fullName evidence="1">Uncharacterized protein</fullName>
    </submittedName>
</protein>